<accession>Q1IM53</accession>
<dbReference type="GO" id="GO:0003677">
    <property type="term" value="F:DNA binding"/>
    <property type="evidence" value="ECO:0007669"/>
    <property type="project" value="UniProtKB-KW"/>
</dbReference>
<feature type="domain" description="HTH cro/C1-type" evidence="2">
    <location>
        <begin position="25"/>
        <end position="79"/>
    </location>
</feature>
<protein>
    <submittedName>
        <fullName evidence="3">Transcriptional regulator, XRE family with cupin sensor domain</fullName>
    </submittedName>
</protein>
<evidence type="ECO:0000313" key="4">
    <source>
        <dbReference type="Proteomes" id="UP000002432"/>
    </source>
</evidence>
<organism evidence="3 4">
    <name type="scientific">Koribacter versatilis (strain Ellin345)</name>
    <dbReference type="NCBI Taxonomy" id="204669"/>
    <lineage>
        <taxon>Bacteria</taxon>
        <taxon>Pseudomonadati</taxon>
        <taxon>Acidobacteriota</taxon>
        <taxon>Terriglobia</taxon>
        <taxon>Terriglobales</taxon>
        <taxon>Candidatus Korobacteraceae</taxon>
        <taxon>Candidatus Korobacter</taxon>
    </lineage>
</organism>
<dbReference type="RefSeq" id="WP_011523848.1">
    <property type="nucleotide sequence ID" value="NC_008009.1"/>
</dbReference>
<gene>
    <name evidence="3" type="ordered locus">Acid345_3046</name>
</gene>
<dbReference type="AlphaFoldDB" id="Q1IM53"/>
<dbReference type="EnsemblBacteria" id="ABF42047">
    <property type="protein sequence ID" value="ABF42047"/>
    <property type="gene ID" value="Acid345_3046"/>
</dbReference>
<keyword evidence="1" id="KW-0238">DNA-binding</keyword>
<dbReference type="eggNOG" id="COG0662">
    <property type="taxonomic scope" value="Bacteria"/>
</dbReference>
<dbReference type="PANTHER" id="PTHR46797">
    <property type="entry name" value="HTH-TYPE TRANSCRIPTIONAL REGULATOR"/>
    <property type="match status" value="1"/>
</dbReference>
<reference evidence="3 4" key="1">
    <citation type="journal article" date="2009" name="Appl. Environ. Microbiol.">
        <title>Three genomes from the phylum Acidobacteria provide insight into the lifestyles of these microorganisms in soils.</title>
        <authorList>
            <person name="Ward N.L."/>
            <person name="Challacombe J.F."/>
            <person name="Janssen P.H."/>
            <person name="Henrissat B."/>
            <person name="Coutinho P.M."/>
            <person name="Wu M."/>
            <person name="Xie G."/>
            <person name="Haft D.H."/>
            <person name="Sait M."/>
            <person name="Badger J."/>
            <person name="Barabote R.D."/>
            <person name="Bradley B."/>
            <person name="Brettin T.S."/>
            <person name="Brinkac L.M."/>
            <person name="Bruce D."/>
            <person name="Creasy T."/>
            <person name="Daugherty S.C."/>
            <person name="Davidsen T.M."/>
            <person name="DeBoy R.T."/>
            <person name="Detter J.C."/>
            <person name="Dodson R.J."/>
            <person name="Durkin A.S."/>
            <person name="Ganapathy A."/>
            <person name="Gwinn-Giglio M."/>
            <person name="Han C.S."/>
            <person name="Khouri H."/>
            <person name="Kiss H."/>
            <person name="Kothari S.P."/>
            <person name="Madupu R."/>
            <person name="Nelson K.E."/>
            <person name="Nelson W.C."/>
            <person name="Paulsen I."/>
            <person name="Penn K."/>
            <person name="Ren Q."/>
            <person name="Rosovitz M.J."/>
            <person name="Selengut J.D."/>
            <person name="Shrivastava S."/>
            <person name="Sullivan S.A."/>
            <person name="Tapia R."/>
            <person name="Thompson L.S."/>
            <person name="Watkins K.L."/>
            <person name="Yang Q."/>
            <person name="Yu C."/>
            <person name="Zafar N."/>
            <person name="Zhou L."/>
            <person name="Kuske C.R."/>
        </authorList>
    </citation>
    <scope>NUCLEOTIDE SEQUENCE [LARGE SCALE GENOMIC DNA]</scope>
    <source>
        <strain evidence="3 4">Ellin345</strain>
    </source>
</reference>
<dbReference type="PROSITE" id="PS50943">
    <property type="entry name" value="HTH_CROC1"/>
    <property type="match status" value="1"/>
</dbReference>
<dbReference type="Pfam" id="PF13560">
    <property type="entry name" value="HTH_31"/>
    <property type="match status" value="1"/>
</dbReference>
<dbReference type="HOGENOM" id="CLU_085376_3_2_0"/>
<dbReference type="CDD" id="cd00093">
    <property type="entry name" value="HTH_XRE"/>
    <property type="match status" value="1"/>
</dbReference>
<dbReference type="STRING" id="204669.Acid345_3046"/>
<evidence type="ECO:0000256" key="1">
    <source>
        <dbReference type="ARBA" id="ARBA00023125"/>
    </source>
</evidence>
<dbReference type="SUPFAM" id="SSF47413">
    <property type="entry name" value="lambda repressor-like DNA-binding domains"/>
    <property type="match status" value="1"/>
</dbReference>
<dbReference type="InterPro" id="IPR013096">
    <property type="entry name" value="Cupin_2"/>
</dbReference>
<dbReference type="PANTHER" id="PTHR46797:SF19">
    <property type="entry name" value="BLL2473 PROTEIN"/>
    <property type="match status" value="1"/>
</dbReference>
<evidence type="ECO:0000259" key="2">
    <source>
        <dbReference type="PROSITE" id="PS50943"/>
    </source>
</evidence>
<dbReference type="InterPro" id="IPR010982">
    <property type="entry name" value="Lambda_DNA-bd_dom_sf"/>
</dbReference>
<dbReference type="KEGG" id="aba:Acid345_3046"/>
<dbReference type="Proteomes" id="UP000002432">
    <property type="component" value="Chromosome"/>
</dbReference>
<dbReference type="InterPro" id="IPR001387">
    <property type="entry name" value="Cro/C1-type_HTH"/>
</dbReference>
<dbReference type="InterPro" id="IPR014710">
    <property type="entry name" value="RmlC-like_jellyroll"/>
</dbReference>
<dbReference type="eggNOG" id="COG1396">
    <property type="taxonomic scope" value="Bacteria"/>
</dbReference>
<dbReference type="InterPro" id="IPR050807">
    <property type="entry name" value="TransReg_Diox_bact_type"/>
</dbReference>
<dbReference type="SMART" id="SM00530">
    <property type="entry name" value="HTH_XRE"/>
    <property type="match status" value="1"/>
</dbReference>
<dbReference type="SUPFAM" id="SSF51182">
    <property type="entry name" value="RmlC-like cupins"/>
    <property type="match status" value="1"/>
</dbReference>
<dbReference type="Gene3D" id="2.60.120.10">
    <property type="entry name" value="Jelly Rolls"/>
    <property type="match status" value="1"/>
</dbReference>
<dbReference type="GO" id="GO:0005829">
    <property type="term" value="C:cytosol"/>
    <property type="evidence" value="ECO:0007669"/>
    <property type="project" value="TreeGrafter"/>
</dbReference>
<dbReference type="EMBL" id="CP000360">
    <property type="protein sequence ID" value="ABF42047.1"/>
    <property type="molecule type" value="Genomic_DNA"/>
</dbReference>
<name>Q1IM53_KORVE</name>
<evidence type="ECO:0000313" key="3">
    <source>
        <dbReference type="EMBL" id="ABF42047.1"/>
    </source>
</evidence>
<sequence length="201" mass="22675">MKEAIAVVNETIVSGLKPYRIGEKLRALRLKKKLGLVELGKHTGLSPALLSKLERGKLFPTLPTLLRIALVFSVGLDYFFADESRRHVVSVVRKDERLRFPERPNTRDVAYYFESLDFAALEPKLNAFLADFEHVPAETLRLHQHQGFEFLHTLAGKLELVIGGIPYELSQGDSIYFDSSVPHTYRNAQKKPCSALVVTAE</sequence>
<dbReference type="Pfam" id="PF07883">
    <property type="entry name" value="Cupin_2"/>
    <property type="match status" value="1"/>
</dbReference>
<dbReference type="CDD" id="cd02209">
    <property type="entry name" value="cupin_XRE_C"/>
    <property type="match status" value="1"/>
</dbReference>
<keyword evidence="4" id="KW-1185">Reference proteome</keyword>
<dbReference type="InterPro" id="IPR011051">
    <property type="entry name" value="RmlC_Cupin_sf"/>
</dbReference>
<dbReference type="GO" id="GO:0003700">
    <property type="term" value="F:DNA-binding transcription factor activity"/>
    <property type="evidence" value="ECO:0007669"/>
    <property type="project" value="TreeGrafter"/>
</dbReference>
<dbReference type="Gene3D" id="1.10.260.40">
    <property type="entry name" value="lambda repressor-like DNA-binding domains"/>
    <property type="match status" value="1"/>
</dbReference>
<proteinExistence type="predicted"/>